<gene>
    <name evidence="2" type="ORF">EGN73_07360</name>
</gene>
<dbReference type="InterPro" id="IPR025348">
    <property type="entry name" value="DUF4252"/>
</dbReference>
<keyword evidence="1" id="KW-0732">Signal</keyword>
<accession>A0A951IWL0</accession>
<dbReference type="RefSeq" id="WP_219287896.1">
    <property type="nucleotide sequence ID" value="NZ_RPHB01000003.1"/>
</dbReference>
<dbReference type="Proteomes" id="UP000727490">
    <property type="component" value="Unassembled WGS sequence"/>
</dbReference>
<feature type="signal peptide" evidence="1">
    <location>
        <begin position="1"/>
        <end position="21"/>
    </location>
</feature>
<keyword evidence="3" id="KW-1185">Reference proteome</keyword>
<dbReference type="Pfam" id="PF14060">
    <property type="entry name" value="DUF4252"/>
    <property type="match status" value="1"/>
</dbReference>
<proteinExistence type="predicted"/>
<comment type="caution">
    <text evidence="2">The sequence shown here is derived from an EMBL/GenBank/DDBJ whole genome shotgun (WGS) entry which is preliminary data.</text>
</comment>
<reference evidence="2 3" key="1">
    <citation type="journal article" date="2020" name="Syst. Appl. Microbiol.">
        <title>Arthrospiribacter ruber gen. nov., sp. nov., a novel bacterium isolated from Arthrospira cultures.</title>
        <authorList>
            <person name="Waleron M."/>
            <person name="Misztak A."/>
            <person name="Waleron M.M."/>
            <person name="Furmaniak M."/>
            <person name="Mrozik A."/>
            <person name="Waleron K."/>
        </authorList>
    </citation>
    <scope>NUCLEOTIDE SEQUENCE [LARGE SCALE GENOMIC DNA]</scope>
    <source>
        <strain evidence="2 3">DPMB0001</strain>
    </source>
</reference>
<protein>
    <submittedName>
        <fullName evidence="2">DUF4252 domain-containing protein</fullName>
    </submittedName>
</protein>
<evidence type="ECO:0000313" key="3">
    <source>
        <dbReference type="Proteomes" id="UP000727490"/>
    </source>
</evidence>
<name>A0A951IWL0_9BACT</name>
<dbReference type="AlphaFoldDB" id="A0A951IWL0"/>
<evidence type="ECO:0000256" key="1">
    <source>
        <dbReference type="SAM" id="SignalP"/>
    </source>
</evidence>
<dbReference type="EMBL" id="RPHB01000003">
    <property type="protein sequence ID" value="MBW3467632.1"/>
    <property type="molecule type" value="Genomic_DNA"/>
</dbReference>
<evidence type="ECO:0000313" key="2">
    <source>
        <dbReference type="EMBL" id="MBW3467632.1"/>
    </source>
</evidence>
<organism evidence="2 3">
    <name type="scientific">Arthrospiribacter ruber</name>
    <dbReference type="NCBI Taxonomy" id="2487934"/>
    <lineage>
        <taxon>Bacteria</taxon>
        <taxon>Pseudomonadati</taxon>
        <taxon>Bacteroidota</taxon>
        <taxon>Cytophagia</taxon>
        <taxon>Cytophagales</taxon>
        <taxon>Cyclobacteriaceae</taxon>
        <taxon>Arthrospiribacter</taxon>
    </lineage>
</organism>
<sequence length="161" mass="18301">MKKYIILFTALLLLVGQNSFAQSKSVDALFQKYKAHENFFHMDLGGSFMNFAKGLNLQLDSNQKETLVNSMERMKMFKLPVTGAKVNEEYNSLLKGLKKENFEVFLEAHEKKNGVLIYTKGGKTITDVVVLVKDEKQELMVFELLGSFDSKLLSDIGYSNK</sequence>
<feature type="chain" id="PRO_5037153400" evidence="1">
    <location>
        <begin position="22"/>
        <end position="161"/>
    </location>
</feature>